<evidence type="ECO:0000256" key="1">
    <source>
        <dbReference type="SAM" id="MobiDB-lite"/>
    </source>
</evidence>
<reference evidence="3 4" key="1">
    <citation type="submission" date="2019-03" db="EMBL/GenBank/DDBJ databases">
        <title>Genomics of glacier-inhabiting Cryobacterium strains.</title>
        <authorList>
            <person name="Liu Q."/>
            <person name="Xin Y.-H."/>
        </authorList>
    </citation>
    <scope>NUCLEOTIDE SEQUENCE [LARGE SCALE GENOMIC DNA]</scope>
    <source>
        <strain evidence="4">TMT1-22</strain>
    </source>
</reference>
<evidence type="ECO:0000259" key="2">
    <source>
        <dbReference type="Pfam" id="PF03756"/>
    </source>
</evidence>
<organism evidence="3 4">
    <name type="scientific">Cryobacterium shii</name>
    <dbReference type="NCBI Taxonomy" id="1259235"/>
    <lineage>
        <taxon>Bacteria</taxon>
        <taxon>Bacillati</taxon>
        <taxon>Actinomycetota</taxon>
        <taxon>Actinomycetes</taxon>
        <taxon>Micrococcales</taxon>
        <taxon>Microbacteriaceae</taxon>
        <taxon>Cryobacterium</taxon>
    </lineage>
</organism>
<feature type="region of interest" description="Disordered" evidence="1">
    <location>
        <begin position="230"/>
        <end position="254"/>
    </location>
</feature>
<dbReference type="Pfam" id="PF03756">
    <property type="entry name" value="AfsA"/>
    <property type="match status" value="1"/>
</dbReference>
<keyword evidence="4" id="KW-1185">Reference proteome</keyword>
<evidence type="ECO:0000313" key="3">
    <source>
        <dbReference type="EMBL" id="TFC48914.1"/>
    </source>
</evidence>
<dbReference type="Proteomes" id="UP000297403">
    <property type="component" value="Unassembled WGS sequence"/>
</dbReference>
<name>A0AAQ2HFZ4_9MICO</name>
<accession>A0AAQ2HFZ4</accession>
<dbReference type="EMBL" id="SOFY01000031">
    <property type="protein sequence ID" value="TFC48914.1"/>
    <property type="molecule type" value="Genomic_DNA"/>
</dbReference>
<dbReference type="InterPro" id="IPR005509">
    <property type="entry name" value="AfsA_hotdog_dom"/>
</dbReference>
<comment type="caution">
    <text evidence="3">The sequence shown here is derived from an EMBL/GenBank/DDBJ whole genome shotgun (WGS) entry which is preliminary data.</text>
</comment>
<sequence>MPSLGLTIEPGAETEFSNALPANCTVFLHGEGIERKRSGELRSIRVRTDFQRNGQVVGRGHGDATLATEGVYRRLRGTAIDNMSPAWPRRELDVLPPRLVGHLSTSDVVLSAGTVKNKWPLTVDTSNTVYFDHPLDHIPGILAVEAMRQAIRVASMMPEAELAFFEATFLHVLEFDSLAVVQLTESDDLFHMKIVQFGRTAVHAVAGLHAARVSVSGRLGPAVSVLRTGNPWPQSRAGESPTSLEPAATGHRAQ</sequence>
<feature type="domain" description="A-factor biosynthesis hotdog" evidence="2">
    <location>
        <begin position="99"/>
        <end position="183"/>
    </location>
</feature>
<gene>
    <name evidence="3" type="ORF">E3O49_06805</name>
</gene>
<dbReference type="AlphaFoldDB" id="A0AAQ2HFZ4"/>
<evidence type="ECO:0000313" key="4">
    <source>
        <dbReference type="Proteomes" id="UP000297403"/>
    </source>
</evidence>
<proteinExistence type="predicted"/>
<protein>
    <recommendedName>
        <fullName evidence="2">A-factor biosynthesis hotdog domain-containing protein</fullName>
    </recommendedName>
</protein>